<evidence type="ECO:0008006" key="4">
    <source>
        <dbReference type="Google" id="ProtNLM"/>
    </source>
</evidence>
<dbReference type="SUPFAM" id="SSF57889">
    <property type="entry name" value="Cysteine-rich domain"/>
    <property type="match status" value="1"/>
</dbReference>
<evidence type="ECO:0000256" key="1">
    <source>
        <dbReference type="SAM" id="Phobius"/>
    </source>
</evidence>
<proteinExistence type="predicted"/>
<feature type="transmembrane region" description="Helical" evidence="1">
    <location>
        <begin position="112"/>
        <end position="131"/>
    </location>
</feature>
<organism evidence="2 3">
    <name type="scientific">Lactuca saligna</name>
    <name type="common">Willowleaf lettuce</name>
    <dbReference type="NCBI Taxonomy" id="75948"/>
    <lineage>
        <taxon>Eukaryota</taxon>
        <taxon>Viridiplantae</taxon>
        <taxon>Streptophyta</taxon>
        <taxon>Embryophyta</taxon>
        <taxon>Tracheophyta</taxon>
        <taxon>Spermatophyta</taxon>
        <taxon>Magnoliopsida</taxon>
        <taxon>eudicotyledons</taxon>
        <taxon>Gunneridae</taxon>
        <taxon>Pentapetalae</taxon>
        <taxon>asterids</taxon>
        <taxon>campanulids</taxon>
        <taxon>Asterales</taxon>
        <taxon>Asteraceae</taxon>
        <taxon>Cichorioideae</taxon>
        <taxon>Cichorieae</taxon>
        <taxon>Lactucinae</taxon>
        <taxon>Lactuca</taxon>
    </lineage>
</organism>
<evidence type="ECO:0000313" key="3">
    <source>
        <dbReference type="Proteomes" id="UP001177003"/>
    </source>
</evidence>
<gene>
    <name evidence="2" type="ORF">LSALG_LOCUS37035</name>
</gene>
<dbReference type="Proteomes" id="UP001177003">
    <property type="component" value="Chromosome 8"/>
</dbReference>
<dbReference type="InterPro" id="IPR046349">
    <property type="entry name" value="C1-like_sf"/>
</dbReference>
<dbReference type="AlphaFoldDB" id="A0AA35ZU48"/>
<protein>
    <recommendedName>
        <fullName evidence="4">DC1 domain-containing protein</fullName>
    </recommendedName>
</protein>
<keyword evidence="3" id="KW-1185">Reference proteome</keyword>
<evidence type="ECO:0000313" key="2">
    <source>
        <dbReference type="EMBL" id="CAI9298261.1"/>
    </source>
</evidence>
<keyword evidence="1" id="KW-1133">Transmembrane helix</keyword>
<keyword evidence="1" id="KW-0812">Transmembrane</keyword>
<dbReference type="EMBL" id="OX465084">
    <property type="protein sequence ID" value="CAI9298261.1"/>
    <property type="molecule type" value="Genomic_DNA"/>
</dbReference>
<keyword evidence="1" id="KW-0472">Membrane</keyword>
<accession>A0AA35ZU48</accession>
<name>A0AA35ZU48_LACSI</name>
<sequence length="136" mass="15941">MEQLEHFSHNHPLNLVQLQPNHHEEEEEEEDVDDLVVEDHHVGQCNMCEEDIYSFHLRYYTCKNCNYSLDKFCTEIPKLYKTTHYIILTTILPCPRDFQIQIFILVQIKNGLVVYAIISGITSSITIVPFANSVWT</sequence>
<reference evidence="2" key="1">
    <citation type="submission" date="2023-04" db="EMBL/GenBank/DDBJ databases">
        <authorList>
            <person name="Vijverberg K."/>
            <person name="Xiong W."/>
            <person name="Schranz E."/>
        </authorList>
    </citation>
    <scope>NUCLEOTIDE SEQUENCE</scope>
</reference>